<dbReference type="AlphaFoldDB" id="A0AAW5WYW5"/>
<accession>A0AAW5WYW5</accession>
<feature type="region of interest" description="Disordered" evidence="2">
    <location>
        <begin position="55"/>
        <end position="128"/>
    </location>
</feature>
<protein>
    <submittedName>
        <fullName evidence="5">MSCRAMM family adhesin SdrC</fullName>
    </submittedName>
</protein>
<feature type="domain" description="YSIRK Gram-positive signal peptide" evidence="3">
    <location>
        <begin position="19"/>
        <end position="42"/>
    </location>
</feature>
<proteinExistence type="predicted"/>
<keyword evidence="1" id="KW-0732">Signal</keyword>
<keyword evidence="6" id="KW-1185">Reference proteome</keyword>
<dbReference type="RefSeq" id="WP_269254004.1">
    <property type="nucleotide sequence ID" value="NZ_JAKHEY010000006.1"/>
</dbReference>
<evidence type="ECO:0000313" key="4">
    <source>
        <dbReference type="EMBL" id="MCZ3622341.1"/>
    </source>
</evidence>
<evidence type="ECO:0000313" key="6">
    <source>
        <dbReference type="Proteomes" id="UP001211420"/>
    </source>
</evidence>
<sequence>MRVSKNNIKNKLSQSATRTQHFSIRKLSIGAASVLLSTSLYFGLSGHESVFADSSVGTTQAQSSADSTSSAQSSSSSESTSSTQSTTSESSSSQSSSEVASTSSADASSQTSTADSSTTTLNTADYLT</sequence>
<reference evidence="5" key="1">
    <citation type="submission" date="2022-01" db="EMBL/GenBank/DDBJ databases">
        <title>STING isolate genome collection.</title>
        <authorList>
            <person name="France M."/>
            <person name="Rutt L."/>
            <person name="Humphrys M."/>
            <person name="Ravel J."/>
        </authorList>
    </citation>
    <scope>NUCLEOTIDE SEQUENCE</scope>
    <source>
        <strain evidence="5">C0081E5</strain>
    </source>
</reference>
<dbReference type="NCBIfam" id="TIGR01168">
    <property type="entry name" value="YSIRK_signal"/>
    <property type="match status" value="1"/>
</dbReference>
<evidence type="ECO:0000259" key="3">
    <source>
        <dbReference type="Pfam" id="PF04650"/>
    </source>
</evidence>
<dbReference type="Proteomes" id="UP001211566">
    <property type="component" value="Unassembled WGS sequence"/>
</dbReference>
<dbReference type="Proteomes" id="UP001211420">
    <property type="component" value="Unassembled WGS sequence"/>
</dbReference>
<organism evidence="5 7">
    <name type="scientific">Lactobacillus mulieris</name>
    <dbReference type="NCBI Taxonomy" id="2508708"/>
    <lineage>
        <taxon>Bacteria</taxon>
        <taxon>Bacillati</taxon>
        <taxon>Bacillota</taxon>
        <taxon>Bacilli</taxon>
        <taxon>Lactobacillales</taxon>
        <taxon>Lactobacillaceae</taxon>
        <taxon>Lactobacillus</taxon>
    </lineage>
</organism>
<dbReference type="InterPro" id="IPR005877">
    <property type="entry name" value="YSIRK_signal_dom"/>
</dbReference>
<evidence type="ECO:0000256" key="1">
    <source>
        <dbReference type="ARBA" id="ARBA00022729"/>
    </source>
</evidence>
<evidence type="ECO:0000313" key="5">
    <source>
        <dbReference type="EMBL" id="MCZ9678496.1"/>
    </source>
</evidence>
<evidence type="ECO:0000313" key="7">
    <source>
        <dbReference type="Proteomes" id="UP001211566"/>
    </source>
</evidence>
<evidence type="ECO:0000256" key="2">
    <source>
        <dbReference type="SAM" id="MobiDB-lite"/>
    </source>
</evidence>
<name>A0AAW5WYW5_9LACO</name>
<gene>
    <name evidence="4" type="ORF">L2772_05595</name>
    <name evidence="5" type="ORF">L2Z99_05290</name>
</gene>
<comment type="caution">
    <text evidence="5">The sequence shown here is derived from an EMBL/GenBank/DDBJ whole genome shotgun (WGS) entry which is preliminary data.</text>
</comment>
<dbReference type="EMBL" id="JAKHPW010000005">
    <property type="protein sequence ID" value="MCZ3622341.1"/>
    <property type="molecule type" value="Genomic_DNA"/>
</dbReference>
<reference evidence="4 6" key="2">
    <citation type="submission" date="2022-01" db="EMBL/GenBank/DDBJ databases">
        <title>VMRC isolate genome collection.</title>
        <authorList>
            <person name="France M."/>
            <person name="Rutt L."/>
            <person name="Humphrys M."/>
            <person name="Ravel J."/>
        </authorList>
    </citation>
    <scope>NUCLEOTIDE SEQUENCE [LARGE SCALE GENOMIC DNA]</scope>
    <source>
        <strain evidence="4 6">C0172B4</strain>
    </source>
</reference>
<feature type="compositionally biased region" description="Low complexity" evidence="2">
    <location>
        <begin position="58"/>
        <end position="120"/>
    </location>
</feature>
<dbReference type="EMBL" id="JAKHEY010000006">
    <property type="protein sequence ID" value="MCZ9678496.1"/>
    <property type="molecule type" value="Genomic_DNA"/>
</dbReference>
<dbReference type="Pfam" id="PF04650">
    <property type="entry name" value="YSIRK_signal"/>
    <property type="match status" value="1"/>
</dbReference>